<sequence>MNDGAENTIRFAEKAKGKNPSAAAEIVKEAIAHPQTFVFGELLDAPEIAALEKEKGFEKVYETLKLFTYGQYLDYKQKKDKLLPLTPEALSKLKVLTLLTLCRSAKFVPYDEIIRATEITDIAQVEKLIIDSIYLNVLRGRMDQQKRRLNVDERISRDVALEDLPQMEKIIGSYLGELNNAGDRLREQLQVIQEKLSEDMLHDEKIEMKVTEKKKKINAAKANRSSSEKQNFINDDFDDM</sequence>
<dbReference type="GO" id="GO:0008180">
    <property type="term" value="C:COP9 signalosome"/>
    <property type="evidence" value="ECO:0007669"/>
    <property type="project" value="UniProtKB-KW"/>
</dbReference>
<dbReference type="EMBL" id="SNRW01018130">
    <property type="protein sequence ID" value="KAA6367640.1"/>
    <property type="molecule type" value="Genomic_DNA"/>
</dbReference>
<dbReference type="Pfam" id="PF01399">
    <property type="entry name" value="PCI"/>
    <property type="match status" value="1"/>
</dbReference>
<comment type="caution">
    <text evidence="5">The sequence shown here is derived from an EMBL/GenBank/DDBJ whole genome shotgun (WGS) entry which is preliminary data.</text>
</comment>
<feature type="domain" description="PCI" evidence="4">
    <location>
        <begin position="1"/>
        <end position="156"/>
    </location>
</feature>
<organism evidence="5 6">
    <name type="scientific">Streblomastix strix</name>
    <dbReference type="NCBI Taxonomy" id="222440"/>
    <lineage>
        <taxon>Eukaryota</taxon>
        <taxon>Metamonada</taxon>
        <taxon>Preaxostyla</taxon>
        <taxon>Oxymonadida</taxon>
        <taxon>Streblomastigidae</taxon>
        <taxon>Streblomastix</taxon>
    </lineage>
</organism>
<dbReference type="Pfam" id="PF22061">
    <property type="entry name" value="CSN7_HB_subdom"/>
    <property type="match status" value="1"/>
</dbReference>
<evidence type="ECO:0000313" key="6">
    <source>
        <dbReference type="Proteomes" id="UP000324800"/>
    </source>
</evidence>
<dbReference type="PANTHER" id="PTHR15350">
    <property type="entry name" value="COP9 SIGNALOSOME COMPLEX SUBUNIT 7/DENDRITIC CELL PROTEIN GA17"/>
    <property type="match status" value="1"/>
</dbReference>
<dbReference type="PANTHER" id="PTHR15350:SF5">
    <property type="entry name" value="COP9 SIGNALOSOME COMPLEX SUBUNIT 7"/>
    <property type="match status" value="1"/>
</dbReference>
<feature type="compositionally biased region" description="Polar residues" evidence="3">
    <location>
        <begin position="224"/>
        <end position="233"/>
    </location>
</feature>
<proteinExistence type="inferred from homology"/>
<gene>
    <name evidence="5" type="ORF">EZS28_036834</name>
</gene>
<dbReference type="InterPro" id="IPR045237">
    <property type="entry name" value="COPS7/eIF3m"/>
</dbReference>
<dbReference type="SMART" id="SM00088">
    <property type="entry name" value="PINT"/>
    <property type="match status" value="1"/>
</dbReference>
<evidence type="ECO:0000256" key="3">
    <source>
        <dbReference type="SAM" id="MobiDB-lite"/>
    </source>
</evidence>
<evidence type="ECO:0000256" key="2">
    <source>
        <dbReference type="ARBA" id="ARBA00022790"/>
    </source>
</evidence>
<dbReference type="AlphaFoldDB" id="A0A5J4UBR5"/>
<reference evidence="5 6" key="1">
    <citation type="submission" date="2019-03" db="EMBL/GenBank/DDBJ databases">
        <title>Single cell metagenomics reveals metabolic interactions within the superorganism composed of flagellate Streblomastix strix and complex community of Bacteroidetes bacteria on its surface.</title>
        <authorList>
            <person name="Treitli S.C."/>
            <person name="Kolisko M."/>
            <person name="Husnik F."/>
            <person name="Keeling P."/>
            <person name="Hampl V."/>
        </authorList>
    </citation>
    <scope>NUCLEOTIDE SEQUENCE [LARGE SCALE GENOMIC DNA]</scope>
    <source>
        <strain evidence="5">ST1C</strain>
    </source>
</reference>
<dbReference type="Proteomes" id="UP000324800">
    <property type="component" value="Unassembled WGS sequence"/>
</dbReference>
<evidence type="ECO:0000256" key="1">
    <source>
        <dbReference type="ARBA" id="ARBA00008482"/>
    </source>
</evidence>
<protein>
    <submittedName>
        <fullName evidence="5">Putative COP9 signalosome complex subunit 7a</fullName>
    </submittedName>
</protein>
<comment type="similarity">
    <text evidence="1">Belongs to the CSN7/EIF3M family. CSN7 subfamily.</text>
</comment>
<name>A0A5J4UBR5_9EUKA</name>
<dbReference type="PROSITE" id="PS50250">
    <property type="entry name" value="PCI"/>
    <property type="match status" value="1"/>
</dbReference>
<dbReference type="InterPro" id="IPR000717">
    <property type="entry name" value="PCI_dom"/>
</dbReference>
<dbReference type="OrthoDB" id="10265275at2759"/>
<keyword evidence="2" id="KW-0736">Signalosome</keyword>
<evidence type="ECO:0000313" key="5">
    <source>
        <dbReference type="EMBL" id="KAA6367640.1"/>
    </source>
</evidence>
<feature type="region of interest" description="Disordered" evidence="3">
    <location>
        <begin position="217"/>
        <end position="240"/>
    </location>
</feature>
<accession>A0A5J4UBR5</accession>
<evidence type="ECO:0000259" key="4">
    <source>
        <dbReference type="PROSITE" id="PS50250"/>
    </source>
</evidence>